<keyword evidence="1" id="KW-0812">Transmembrane</keyword>
<dbReference type="OrthoDB" id="9991543at2"/>
<comment type="caution">
    <text evidence="2">The sequence shown here is derived from an EMBL/GenBank/DDBJ whole genome shotgun (WGS) entry which is preliminary data.</text>
</comment>
<keyword evidence="3" id="KW-1185">Reference proteome</keyword>
<keyword evidence="1" id="KW-1133">Transmembrane helix</keyword>
<evidence type="ECO:0000313" key="2">
    <source>
        <dbReference type="EMBL" id="KMO87215.1"/>
    </source>
</evidence>
<feature type="transmembrane region" description="Helical" evidence="1">
    <location>
        <begin position="15"/>
        <end position="35"/>
    </location>
</feature>
<sequence length="314" mass="37216">MVNFIWNIVCSWEPAVYSAIAACFSVAASVMVYLFNRRQYKKKFKSDLYNTVTQLAGFVNYIRFLYRYHKIYTTSQVEEIIGQIQNINKNLLNSTESFYFNDQFDLKTIIKINSFFERYIGWRAFKIIDLTEIFLETGNLCNLQKKALEALTVIRDEYGKSDKKIKKILDSSLRNMEEISRTCDEDEKKLRYIGSNLCYIFSISEIQNNLKNFGNEEVIKWEEVKKCIIVKCYKIFLSGDMKDKNYNEAIQFLFDCQIIDWGYKDEKKDDEKDDGKKSIIFSTIDNKNMEWEIIKPFFQSIIGKLMLDRMDSNH</sequence>
<dbReference type="PATRIC" id="fig|1122219.3.peg.3123"/>
<keyword evidence="1" id="KW-0472">Membrane</keyword>
<dbReference type="InParanoid" id="A0A0J6WUK2"/>
<reference evidence="2 3" key="1">
    <citation type="submission" date="2015-06" db="EMBL/GenBank/DDBJ databases">
        <title>Draft genome sequence of beer spoilage bacterium Megasphaera cerevisiae type strain 20462.</title>
        <authorList>
            <person name="Kutumbaka K."/>
            <person name="Pasmowitz J."/>
            <person name="Mategko J."/>
            <person name="Reyes D."/>
            <person name="Friedrich A."/>
            <person name="Han S."/>
            <person name="Martens-Habbena W."/>
            <person name="Neal-McKinney J."/>
            <person name="Janagama H.K."/>
            <person name="Nadala C."/>
            <person name="Samadpour M."/>
        </authorList>
    </citation>
    <scope>NUCLEOTIDE SEQUENCE [LARGE SCALE GENOMIC DNA]</scope>
    <source>
        <strain evidence="2 3">DSM 20462</strain>
    </source>
</reference>
<proteinExistence type="predicted"/>
<protein>
    <submittedName>
        <fullName evidence="2">Uncharacterized protein</fullName>
    </submittedName>
</protein>
<gene>
    <name evidence="2" type="ORF">AB840_04090</name>
</gene>
<evidence type="ECO:0000313" key="3">
    <source>
        <dbReference type="Proteomes" id="UP000036503"/>
    </source>
</evidence>
<accession>A0A0J6WUK2</accession>
<evidence type="ECO:0000256" key="1">
    <source>
        <dbReference type="SAM" id="Phobius"/>
    </source>
</evidence>
<dbReference type="Proteomes" id="UP000036503">
    <property type="component" value="Unassembled WGS sequence"/>
</dbReference>
<organism evidence="2 3">
    <name type="scientific">Megasphaera cerevisiae DSM 20462</name>
    <dbReference type="NCBI Taxonomy" id="1122219"/>
    <lineage>
        <taxon>Bacteria</taxon>
        <taxon>Bacillati</taxon>
        <taxon>Bacillota</taxon>
        <taxon>Negativicutes</taxon>
        <taxon>Veillonellales</taxon>
        <taxon>Veillonellaceae</taxon>
        <taxon>Megasphaera</taxon>
    </lineage>
</organism>
<dbReference type="EMBL" id="LEKT01000008">
    <property type="protein sequence ID" value="KMO87215.1"/>
    <property type="molecule type" value="Genomic_DNA"/>
</dbReference>
<dbReference type="AlphaFoldDB" id="A0A0J6WUK2"/>
<name>A0A0J6WUK2_9FIRM</name>
<dbReference type="RefSeq" id="WP_048513559.1">
    <property type="nucleotide sequence ID" value="NZ_FUXD01000008.1"/>
</dbReference>